<dbReference type="Gene3D" id="3.30.110.190">
    <property type="match status" value="1"/>
</dbReference>
<reference evidence="1 2" key="1">
    <citation type="submission" date="2014-10" db="EMBL/GenBank/DDBJ databases">
        <title>Genome sequence of Micropolyspora internatus JCM3315.</title>
        <authorList>
            <person name="Shin S.-K."/>
            <person name="Yi H."/>
        </authorList>
    </citation>
    <scope>NUCLEOTIDE SEQUENCE [LARGE SCALE GENOMIC DNA]</scope>
    <source>
        <strain evidence="1 2">JCM 3315</strain>
    </source>
</reference>
<dbReference type="Pfam" id="PF14337">
    <property type="entry name" value="Abi_alpha"/>
    <property type="match status" value="1"/>
</dbReference>
<accession>A0A837DA02</accession>
<name>A0A837DA02_9PSEU</name>
<organism evidence="1 2">
    <name type="scientific">Saccharomonospora viridis</name>
    <dbReference type="NCBI Taxonomy" id="1852"/>
    <lineage>
        <taxon>Bacteria</taxon>
        <taxon>Bacillati</taxon>
        <taxon>Actinomycetota</taxon>
        <taxon>Actinomycetes</taxon>
        <taxon>Pseudonocardiales</taxon>
        <taxon>Pseudonocardiaceae</taxon>
        <taxon>Saccharomonospora</taxon>
    </lineage>
</organism>
<evidence type="ECO:0008006" key="3">
    <source>
        <dbReference type="Google" id="ProtNLM"/>
    </source>
</evidence>
<dbReference type="EMBL" id="JRZE01000003">
    <property type="protein sequence ID" value="KHF44242.1"/>
    <property type="molecule type" value="Genomic_DNA"/>
</dbReference>
<protein>
    <recommendedName>
        <fullName evidence="3">DUF4393 domain-containing protein</fullName>
    </recommendedName>
</protein>
<dbReference type="AlphaFoldDB" id="A0A837DA02"/>
<sequence>MRTRDLVHGVGRIAGWAARTGYELSKRLPGASDDEPPRLEPVPVRAKSVRGDDPLRTRMARLLAESAELKRDDARDRLYEAILASLVPDEARILSTLAQGGVFPLIDVAERTLFGGVGRIVLRNASTVGKAAGVTLDDHVPVYVTRLVDLNVAEVLREDPTLDTQYEVLVADEAVVEVVNTVRRPTFVRRTLRISRFGLRLWQACDPAGG</sequence>
<dbReference type="OMA" id="PAHNNRE"/>
<dbReference type="Proteomes" id="UP000030848">
    <property type="component" value="Unassembled WGS sequence"/>
</dbReference>
<comment type="caution">
    <text evidence="1">The sequence shown here is derived from an EMBL/GenBank/DDBJ whole genome shotgun (WGS) entry which is preliminary data.</text>
</comment>
<proteinExistence type="predicted"/>
<dbReference type="InterPro" id="IPR025506">
    <property type="entry name" value="Abi_alpha"/>
</dbReference>
<evidence type="ECO:0000313" key="1">
    <source>
        <dbReference type="EMBL" id="KHF44242.1"/>
    </source>
</evidence>
<dbReference type="RefSeq" id="WP_015787757.1">
    <property type="nucleotide sequence ID" value="NZ_CALJZO010000014.1"/>
</dbReference>
<evidence type="ECO:0000313" key="2">
    <source>
        <dbReference type="Proteomes" id="UP000030848"/>
    </source>
</evidence>
<gene>
    <name evidence="1" type="ORF">MINT15_11240</name>
</gene>